<dbReference type="EMBL" id="CP001401">
    <property type="protein sequence ID" value="ACP54981.1"/>
    <property type="molecule type" value="Genomic_DNA"/>
</dbReference>
<dbReference type="PANTHER" id="PTHR42740">
    <property type="entry name" value="RIBONUCLEASE VAPC3"/>
    <property type="match status" value="1"/>
</dbReference>
<dbReference type="GO" id="GO:0046872">
    <property type="term" value="F:metal ion binding"/>
    <property type="evidence" value="ECO:0007669"/>
    <property type="project" value="UniProtKB-KW"/>
</dbReference>
<dbReference type="HOGENOM" id="CLU_1682784_0_0_2"/>
<dbReference type="Proteomes" id="UP000002307">
    <property type="component" value="Chromosome"/>
</dbReference>
<reference evidence="7 8" key="1">
    <citation type="journal article" date="2009" name="Proc. Natl. Acad. Sci. U.S.A.">
        <title>Biogeography of the Sulfolobus islandicus pan-genome.</title>
        <authorList>
            <person name="Reno M.L."/>
            <person name="Held N.L."/>
            <person name="Fields C.J."/>
            <person name="Burke P.V."/>
            <person name="Whitaker R.J."/>
        </authorList>
    </citation>
    <scope>NUCLEOTIDE SEQUENCE [LARGE SCALE GENOMIC DNA]</scope>
    <source>
        <strain evidence="7 8">M.16.27</strain>
    </source>
</reference>
<evidence type="ECO:0000256" key="3">
    <source>
        <dbReference type="ARBA" id="ARBA00022723"/>
    </source>
</evidence>
<evidence type="ECO:0000256" key="1">
    <source>
        <dbReference type="ARBA" id="ARBA00022649"/>
    </source>
</evidence>
<keyword evidence="2" id="KW-0540">Nuclease</keyword>
<evidence type="ECO:0000256" key="5">
    <source>
        <dbReference type="ARBA" id="ARBA00022842"/>
    </source>
</evidence>
<evidence type="ECO:0000256" key="4">
    <source>
        <dbReference type="ARBA" id="ARBA00022801"/>
    </source>
</evidence>
<organism evidence="7 8">
    <name type="scientific">Saccharolobus islandicus (strain M.16.27)</name>
    <name type="common">Sulfolobus islandicus</name>
    <dbReference type="NCBI Taxonomy" id="427318"/>
    <lineage>
        <taxon>Archaea</taxon>
        <taxon>Thermoproteota</taxon>
        <taxon>Thermoprotei</taxon>
        <taxon>Sulfolobales</taxon>
        <taxon>Sulfolobaceae</taxon>
        <taxon>Saccharolobus</taxon>
    </lineage>
</organism>
<proteinExistence type="predicted"/>
<dbReference type="RefSeq" id="WP_012718738.1">
    <property type="nucleotide sequence ID" value="NC_012632.1"/>
</dbReference>
<dbReference type="GO" id="GO:0004540">
    <property type="term" value="F:RNA nuclease activity"/>
    <property type="evidence" value="ECO:0007669"/>
    <property type="project" value="TreeGrafter"/>
</dbReference>
<accession>C3N4Q6</accession>
<evidence type="ECO:0000256" key="2">
    <source>
        <dbReference type="ARBA" id="ARBA00022722"/>
    </source>
</evidence>
<evidence type="ECO:0000313" key="7">
    <source>
        <dbReference type="EMBL" id="ACP54981.1"/>
    </source>
</evidence>
<name>C3N4Q6_SACI3</name>
<feature type="domain" description="PIN" evidence="6">
    <location>
        <begin position="15"/>
        <end position="139"/>
    </location>
</feature>
<dbReference type="GO" id="GO:0016787">
    <property type="term" value="F:hydrolase activity"/>
    <property type="evidence" value="ECO:0007669"/>
    <property type="project" value="UniProtKB-KW"/>
</dbReference>
<keyword evidence="5" id="KW-0460">Magnesium</keyword>
<dbReference type="KEGG" id="sim:M1627_1083"/>
<dbReference type="InterPro" id="IPR029060">
    <property type="entry name" value="PIN-like_dom_sf"/>
</dbReference>
<dbReference type="Gene3D" id="3.40.50.1010">
    <property type="entry name" value="5'-nuclease"/>
    <property type="match status" value="1"/>
</dbReference>
<evidence type="ECO:0000259" key="6">
    <source>
        <dbReference type="Pfam" id="PF01850"/>
    </source>
</evidence>
<sequence>MNVDEFINLCDSSCVIFDTSIILDYIKLLKFSKKYGQKMKILSRIMNCNKKTITTLIYEEILAGASINNEVELKRKILYSFNIFSITENEAEEASHLERELRNKGLKRKGENWRIDLFIAAFAYTQRCYVLTKDEDFTKMLNCEKLDEAEYYVCKS</sequence>
<keyword evidence="4" id="KW-0378">Hydrolase</keyword>
<dbReference type="SUPFAM" id="SSF88723">
    <property type="entry name" value="PIN domain-like"/>
    <property type="match status" value="1"/>
</dbReference>
<dbReference type="InterPro" id="IPR002716">
    <property type="entry name" value="PIN_dom"/>
</dbReference>
<protein>
    <recommendedName>
        <fullName evidence="6">PIN domain-containing protein</fullName>
    </recommendedName>
</protein>
<dbReference type="GeneID" id="7813427"/>
<gene>
    <name evidence="7" type="ordered locus">M1627_1083</name>
</gene>
<dbReference type="Pfam" id="PF01850">
    <property type="entry name" value="PIN"/>
    <property type="match status" value="1"/>
</dbReference>
<keyword evidence="3" id="KW-0479">Metal-binding</keyword>
<dbReference type="AlphaFoldDB" id="C3N4Q6"/>
<dbReference type="InterPro" id="IPR051749">
    <property type="entry name" value="PINc/VapC_TA_RNase"/>
</dbReference>
<evidence type="ECO:0000313" key="8">
    <source>
        <dbReference type="Proteomes" id="UP000002307"/>
    </source>
</evidence>
<keyword evidence="1" id="KW-1277">Toxin-antitoxin system</keyword>
<dbReference type="PANTHER" id="PTHR42740:SF1">
    <property type="entry name" value="RIBONUCLEASE VAPC3"/>
    <property type="match status" value="1"/>
</dbReference>